<name>A0ABT2JR74_9ACTN</name>
<comment type="caution">
    <text evidence="2">The sequence shown here is derived from an EMBL/GenBank/DDBJ whole genome shotgun (WGS) entry which is preliminary data.</text>
</comment>
<dbReference type="Proteomes" id="UP001156389">
    <property type="component" value="Unassembled WGS sequence"/>
</dbReference>
<accession>A0ABT2JR74</accession>
<keyword evidence="3" id="KW-1185">Reference proteome</keyword>
<dbReference type="PANTHER" id="PTHR41252">
    <property type="entry name" value="BLR2505 PROTEIN"/>
    <property type="match status" value="1"/>
</dbReference>
<dbReference type="PANTHER" id="PTHR41252:SF1">
    <property type="entry name" value="BLR2505 PROTEIN"/>
    <property type="match status" value="1"/>
</dbReference>
<gene>
    <name evidence="2" type="ORF">LHJ74_07495</name>
</gene>
<dbReference type="Pfam" id="PF12680">
    <property type="entry name" value="SnoaL_2"/>
    <property type="match status" value="1"/>
</dbReference>
<proteinExistence type="predicted"/>
<dbReference type="InterPro" id="IPR037401">
    <property type="entry name" value="SnoaL-like"/>
</dbReference>
<dbReference type="InterPro" id="IPR032710">
    <property type="entry name" value="NTF2-like_dom_sf"/>
</dbReference>
<evidence type="ECO:0000259" key="1">
    <source>
        <dbReference type="Pfam" id="PF12680"/>
    </source>
</evidence>
<dbReference type="RefSeq" id="WP_260216763.1">
    <property type="nucleotide sequence ID" value="NZ_JAJAGO010000003.1"/>
</dbReference>
<evidence type="ECO:0000313" key="2">
    <source>
        <dbReference type="EMBL" id="MCT2589764.1"/>
    </source>
</evidence>
<protein>
    <submittedName>
        <fullName evidence="2">Nuclear transport factor 2 family protein</fullName>
    </submittedName>
</protein>
<dbReference type="EMBL" id="JAJAGO010000003">
    <property type="protein sequence ID" value="MCT2589764.1"/>
    <property type="molecule type" value="Genomic_DNA"/>
</dbReference>
<dbReference type="SUPFAM" id="SSF54427">
    <property type="entry name" value="NTF2-like"/>
    <property type="match status" value="1"/>
</dbReference>
<dbReference type="Gene3D" id="3.10.450.50">
    <property type="match status" value="1"/>
</dbReference>
<organism evidence="2 3">
    <name type="scientific">Streptomyces gossypii</name>
    <dbReference type="NCBI Taxonomy" id="2883101"/>
    <lineage>
        <taxon>Bacteria</taxon>
        <taxon>Bacillati</taxon>
        <taxon>Actinomycetota</taxon>
        <taxon>Actinomycetes</taxon>
        <taxon>Kitasatosporales</taxon>
        <taxon>Streptomycetaceae</taxon>
        <taxon>Streptomyces</taxon>
    </lineage>
</organism>
<sequence length="157" mass="17112">MDAQQSRGRTTASETVRRAWRAFASSDAEQIAACFTEDAQWLAPAGNATAVALGVPSHMKSREAIVRFLTLDFPRLFTEEVAVSFRGFHAVGDGDVVVVEEAMEATLSNGNRYSNDYCFIFELRGGLIHRVREYMDTARGARMVFGSPDGSPGSGLV</sequence>
<reference evidence="2 3" key="1">
    <citation type="submission" date="2021-10" db="EMBL/GenBank/DDBJ databases">
        <title>Streptomyces gossypii sp. nov., isolated from soil collected from cotton field.</title>
        <authorList>
            <person name="Ge X."/>
            <person name="Chen X."/>
            <person name="Liu W."/>
        </authorList>
    </citation>
    <scope>NUCLEOTIDE SEQUENCE [LARGE SCALE GENOMIC DNA]</scope>
    <source>
        <strain evidence="2 3">N2-109</strain>
    </source>
</reference>
<evidence type="ECO:0000313" key="3">
    <source>
        <dbReference type="Proteomes" id="UP001156389"/>
    </source>
</evidence>
<feature type="domain" description="SnoaL-like" evidence="1">
    <location>
        <begin position="16"/>
        <end position="130"/>
    </location>
</feature>